<sequence>IIGGGVAAAGEFLRARIEKEWTKFAFPTVRVSTRVKLAELGNDAGVIGAASLARV</sequence>
<accession>A0AA40RX50</accession>
<dbReference type="Proteomes" id="UP001138621">
    <property type="component" value="Unassembled WGS sequence"/>
</dbReference>
<evidence type="ECO:0000313" key="2">
    <source>
        <dbReference type="Proteomes" id="UP001138621"/>
    </source>
</evidence>
<dbReference type="EMBL" id="JAAMRD010000179">
    <property type="protein sequence ID" value="MBA1307610.1"/>
    <property type="molecule type" value="Genomic_DNA"/>
</dbReference>
<proteinExistence type="predicted"/>
<dbReference type="InterPro" id="IPR000600">
    <property type="entry name" value="ROK"/>
</dbReference>
<name>A0AA40RX50_STUST</name>
<reference evidence="1" key="1">
    <citation type="submission" date="2020-02" db="EMBL/GenBank/DDBJ databases">
        <title>Synteny-based analysis reveals conserved mechanism for high triclosan tolerance in Pseudomonas, as well as instances of horizontal transfer.</title>
        <authorList>
            <person name="Mcfarland A.G."/>
            <person name="Bertucci H.K."/>
            <person name="Litmann E."/>
            <person name="Shen J."/>
            <person name="Huttenhower C."/>
            <person name="Hartmann E.M."/>
        </authorList>
    </citation>
    <scope>NUCLEOTIDE SEQUENCE</scope>
    <source>
        <strain evidence="1">109A1</strain>
    </source>
</reference>
<feature type="non-terminal residue" evidence="1">
    <location>
        <position position="1"/>
    </location>
</feature>
<dbReference type="SUPFAM" id="SSF53067">
    <property type="entry name" value="Actin-like ATPase domain"/>
    <property type="match status" value="1"/>
</dbReference>
<dbReference type="Gene3D" id="3.30.420.40">
    <property type="match status" value="1"/>
</dbReference>
<dbReference type="InterPro" id="IPR043129">
    <property type="entry name" value="ATPase_NBD"/>
</dbReference>
<evidence type="ECO:0000313" key="1">
    <source>
        <dbReference type="EMBL" id="MBA1307610.1"/>
    </source>
</evidence>
<protein>
    <submittedName>
        <fullName evidence="1">ROK family protein</fullName>
    </submittedName>
</protein>
<gene>
    <name evidence="1" type="ORF">G7024_25010</name>
</gene>
<organism evidence="1 2">
    <name type="scientific">Stutzerimonas stutzeri</name>
    <name type="common">Pseudomonas stutzeri</name>
    <dbReference type="NCBI Taxonomy" id="316"/>
    <lineage>
        <taxon>Bacteria</taxon>
        <taxon>Pseudomonadati</taxon>
        <taxon>Pseudomonadota</taxon>
        <taxon>Gammaproteobacteria</taxon>
        <taxon>Pseudomonadales</taxon>
        <taxon>Pseudomonadaceae</taxon>
        <taxon>Stutzerimonas</taxon>
    </lineage>
</organism>
<comment type="caution">
    <text evidence="1">The sequence shown here is derived from an EMBL/GenBank/DDBJ whole genome shotgun (WGS) entry which is preliminary data.</text>
</comment>
<dbReference type="AlphaFoldDB" id="A0AA40RX50"/>
<dbReference type="Pfam" id="PF00480">
    <property type="entry name" value="ROK"/>
    <property type="match status" value="1"/>
</dbReference>